<gene>
    <name evidence="2" type="ORF">Tci_926088</name>
</gene>
<feature type="non-terminal residue" evidence="2">
    <location>
        <position position="99"/>
    </location>
</feature>
<evidence type="ECO:0000256" key="1">
    <source>
        <dbReference type="SAM" id="MobiDB-lite"/>
    </source>
</evidence>
<feature type="region of interest" description="Disordered" evidence="1">
    <location>
        <begin position="1"/>
        <end position="99"/>
    </location>
</feature>
<accession>A0A699X3P0</accession>
<comment type="caution">
    <text evidence="2">The sequence shown here is derived from an EMBL/GenBank/DDBJ whole genome shotgun (WGS) entry which is preliminary data.</text>
</comment>
<reference evidence="2" key="1">
    <citation type="journal article" date="2019" name="Sci. Rep.">
        <title>Draft genome of Tanacetum cinerariifolium, the natural source of mosquito coil.</title>
        <authorList>
            <person name="Yamashiro T."/>
            <person name="Shiraishi A."/>
            <person name="Satake H."/>
            <person name="Nakayama K."/>
        </authorList>
    </citation>
    <scope>NUCLEOTIDE SEQUENCE</scope>
</reference>
<organism evidence="2">
    <name type="scientific">Tanacetum cinerariifolium</name>
    <name type="common">Dalmatian daisy</name>
    <name type="synonym">Chrysanthemum cinerariifolium</name>
    <dbReference type="NCBI Taxonomy" id="118510"/>
    <lineage>
        <taxon>Eukaryota</taxon>
        <taxon>Viridiplantae</taxon>
        <taxon>Streptophyta</taxon>
        <taxon>Embryophyta</taxon>
        <taxon>Tracheophyta</taxon>
        <taxon>Spermatophyta</taxon>
        <taxon>Magnoliopsida</taxon>
        <taxon>eudicotyledons</taxon>
        <taxon>Gunneridae</taxon>
        <taxon>Pentapetalae</taxon>
        <taxon>asterids</taxon>
        <taxon>campanulids</taxon>
        <taxon>Asterales</taxon>
        <taxon>Asteraceae</taxon>
        <taxon>Asteroideae</taxon>
        <taxon>Anthemideae</taxon>
        <taxon>Anthemidinae</taxon>
        <taxon>Tanacetum</taxon>
    </lineage>
</organism>
<sequence length="99" mass="11094">RRPSAGRLGGTPACAALDHRRLPGRTRDARRRHPPWQRRTQGPGTGRGLRLRRSPLQFRRLGRRRRGRAPRRPAAVTGNQPQHGHARRVLAGRSGPRGA</sequence>
<dbReference type="AlphaFoldDB" id="A0A699X3P0"/>
<feature type="compositionally biased region" description="Basic and acidic residues" evidence="1">
    <location>
        <begin position="17"/>
        <end position="27"/>
    </location>
</feature>
<protein>
    <submittedName>
        <fullName evidence="2">Uncharacterized protein</fullName>
    </submittedName>
</protein>
<name>A0A699X3P0_TANCI</name>
<proteinExistence type="predicted"/>
<feature type="non-terminal residue" evidence="2">
    <location>
        <position position="1"/>
    </location>
</feature>
<feature type="compositionally biased region" description="Basic residues" evidence="1">
    <location>
        <begin position="60"/>
        <end position="71"/>
    </location>
</feature>
<dbReference type="EMBL" id="BKCJ011802542">
    <property type="protein sequence ID" value="GFD54119.1"/>
    <property type="molecule type" value="Genomic_DNA"/>
</dbReference>
<evidence type="ECO:0000313" key="2">
    <source>
        <dbReference type="EMBL" id="GFD54119.1"/>
    </source>
</evidence>